<evidence type="ECO:0000256" key="1">
    <source>
        <dbReference type="ARBA" id="ARBA00004141"/>
    </source>
</evidence>
<feature type="transmembrane region" description="Helical" evidence="7">
    <location>
        <begin position="222"/>
        <end position="243"/>
    </location>
</feature>
<name>A0ABZ2D8U9_9SPHN</name>
<dbReference type="EMBL" id="CP144918">
    <property type="protein sequence ID" value="WWA46770.1"/>
    <property type="molecule type" value="Genomic_DNA"/>
</dbReference>
<keyword evidence="4 7" id="KW-1133">Transmembrane helix</keyword>
<evidence type="ECO:0000256" key="6">
    <source>
        <dbReference type="SAM" id="MobiDB-lite"/>
    </source>
</evidence>
<feature type="transmembrane region" description="Helical" evidence="7">
    <location>
        <begin position="263"/>
        <end position="286"/>
    </location>
</feature>
<dbReference type="Proteomes" id="UP001335183">
    <property type="component" value="Chromosome"/>
</dbReference>
<proteinExistence type="inferred from homology"/>
<dbReference type="RefSeq" id="WP_338445666.1">
    <property type="nucleotide sequence ID" value="NZ_CP144918.1"/>
</dbReference>
<feature type="transmembrane region" description="Helical" evidence="7">
    <location>
        <begin position="41"/>
        <end position="63"/>
    </location>
</feature>
<protein>
    <submittedName>
        <fullName evidence="8">Type IV secretion system protein</fullName>
    </submittedName>
</protein>
<evidence type="ECO:0000256" key="2">
    <source>
        <dbReference type="ARBA" id="ARBA00007802"/>
    </source>
</evidence>
<evidence type="ECO:0000313" key="8">
    <source>
        <dbReference type="EMBL" id="WWA46770.1"/>
    </source>
</evidence>
<feature type="transmembrane region" description="Helical" evidence="7">
    <location>
        <begin position="187"/>
        <end position="210"/>
    </location>
</feature>
<organism evidence="8 9">
    <name type="scientific">Pelagerythrobacter marensis</name>
    <dbReference type="NCBI Taxonomy" id="543877"/>
    <lineage>
        <taxon>Bacteria</taxon>
        <taxon>Pseudomonadati</taxon>
        <taxon>Pseudomonadota</taxon>
        <taxon>Alphaproteobacteria</taxon>
        <taxon>Sphingomonadales</taxon>
        <taxon>Erythrobacteraceae</taxon>
        <taxon>Pelagerythrobacter</taxon>
    </lineage>
</organism>
<reference evidence="8 9" key="1">
    <citation type="submission" date="2024-02" db="EMBL/GenBank/DDBJ databases">
        <title>The whole genome sequence of five bacterial samples isolated from Abu Dhabi Sabkha-shore region.</title>
        <authorList>
            <person name="Sudalaimuthuasari N."/>
            <person name="Sarfraz B."/>
            <person name="Tuyisabe J.D."/>
            <person name="Mugisha Ntwali L.D.M."/>
            <person name="Ali A.I.A.A."/>
            <person name="Almansoori S.Z.A."/>
            <person name="Alajami H.S.A."/>
            <person name="Almeqbaali A.A.S."/>
            <person name="Kundu B."/>
            <person name="Saeed E.E."/>
            <person name="Sukumarinath V."/>
            <person name="Mishra A.K."/>
            <person name="Hazzouri K.M."/>
            <person name="Almaskari R."/>
            <person name="Sharma A.K."/>
            <person name="Amiri K.M.A."/>
        </authorList>
    </citation>
    <scope>NUCLEOTIDE SEQUENCE [LARGE SCALE GENOMIC DNA]</scope>
    <source>
        <strain evidence="9">kcgeb_sd</strain>
    </source>
</reference>
<keyword evidence="9" id="KW-1185">Reference proteome</keyword>
<accession>A0ABZ2D8U9</accession>
<gene>
    <name evidence="8" type="ORF">V5F89_10870</name>
</gene>
<evidence type="ECO:0000256" key="5">
    <source>
        <dbReference type="ARBA" id="ARBA00023136"/>
    </source>
</evidence>
<keyword evidence="5 7" id="KW-0472">Membrane</keyword>
<comment type="similarity">
    <text evidence="2">Belongs to the TrbL/VirB6 family.</text>
</comment>
<evidence type="ECO:0000313" key="9">
    <source>
        <dbReference type="Proteomes" id="UP001335183"/>
    </source>
</evidence>
<evidence type="ECO:0000256" key="3">
    <source>
        <dbReference type="ARBA" id="ARBA00022692"/>
    </source>
</evidence>
<dbReference type="Pfam" id="PF04610">
    <property type="entry name" value="TrbL"/>
    <property type="match status" value="1"/>
</dbReference>
<feature type="compositionally biased region" description="Low complexity" evidence="6">
    <location>
        <begin position="356"/>
        <end position="369"/>
    </location>
</feature>
<comment type="subcellular location">
    <subcellularLocation>
        <location evidence="1">Membrane</location>
        <topology evidence="1">Multi-pass membrane protein</topology>
    </subcellularLocation>
</comment>
<sequence length="401" mass="41986">MACAAIVTGDRFLSRTLEHIDCQAQLLGSFGYQALGQPGSLASTVVAGLLTLFIAIIGLRFLFGPGPGARDLVYDALKVGIVLTLTFSWPAFRTVVHDVAIAGPAEIASGIATPGIGDTSAGFVERLQRVDAAIMHLTEIGTGRTAGQLLGDGAAGTTFAGTALQDEAAFGWSRLLYLAGTIGSVGLLRLVAGLLLALAPLAAGLLLFEATRGLFAGWLRGLVLSVLGAVGISVVLAVELAILEPWLADAVRVRGLGYGVPSAPIELFAITLAFALIQAGAIWLLAKVAFTRGWPSLHVPEVRLPDGLAKLRPASTTSSAPVYLESRAQRTADSVERLVDREQRTVHERMSYRTLTTGGTTSTVHGSATPSVGPGERLGSSYRRTAHRASMVARRREGQQS</sequence>
<evidence type="ECO:0000256" key="7">
    <source>
        <dbReference type="SAM" id="Phobius"/>
    </source>
</evidence>
<evidence type="ECO:0000256" key="4">
    <source>
        <dbReference type="ARBA" id="ARBA00022989"/>
    </source>
</evidence>
<keyword evidence="3 7" id="KW-0812">Transmembrane</keyword>
<feature type="region of interest" description="Disordered" evidence="6">
    <location>
        <begin position="356"/>
        <end position="401"/>
    </location>
</feature>
<dbReference type="InterPro" id="IPR007688">
    <property type="entry name" value="Conjugal_tfr_TrbL/VirB6"/>
</dbReference>